<proteinExistence type="predicted"/>
<reference key="1">
    <citation type="journal article" date="2007" name="Nature">
        <title>The medaka draft genome and insights into vertebrate genome evolution.</title>
        <authorList>
            <person name="Kasahara M."/>
            <person name="Naruse K."/>
            <person name="Sasaki S."/>
            <person name="Nakatani Y."/>
            <person name="Qu W."/>
            <person name="Ahsan B."/>
            <person name="Yamada T."/>
            <person name="Nagayasu Y."/>
            <person name="Doi K."/>
            <person name="Kasai Y."/>
            <person name="Jindo T."/>
            <person name="Kobayashi D."/>
            <person name="Shimada A."/>
            <person name="Toyoda A."/>
            <person name="Kuroki Y."/>
            <person name="Fujiyama A."/>
            <person name="Sasaki T."/>
            <person name="Shimizu A."/>
            <person name="Asakawa S."/>
            <person name="Shimizu N."/>
            <person name="Hashimoto S."/>
            <person name="Yang J."/>
            <person name="Lee Y."/>
            <person name="Matsushima K."/>
            <person name="Sugano S."/>
            <person name="Sakaizumi M."/>
            <person name="Narita T."/>
            <person name="Ohishi K."/>
            <person name="Haga S."/>
            <person name="Ohta F."/>
            <person name="Nomoto H."/>
            <person name="Nogata K."/>
            <person name="Morishita T."/>
            <person name="Endo T."/>
            <person name="Shin-I T."/>
            <person name="Takeda H."/>
            <person name="Morishita S."/>
            <person name="Kohara Y."/>
        </authorList>
    </citation>
    <scope>NUCLEOTIDE SEQUENCE [LARGE SCALE GENOMIC DNA]</scope>
    <source>
        <strain>Hd-rR</strain>
    </source>
</reference>
<dbReference type="InterPro" id="IPR042888">
    <property type="entry name" value="GPSM3"/>
</dbReference>
<feature type="compositionally biased region" description="Low complexity" evidence="1">
    <location>
        <begin position="103"/>
        <end position="121"/>
    </location>
</feature>
<accession>A0A3P9H553</accession>
<sequence length="262" mass="28237">MIVSVSHILLSVTCPGVSDSPHRSTLHSTNSTRTIMAEKEHSGLSSTAPTAHKSRRTGGAGLKCSPKAHYSSSPGPGDPSSKPEASASPLRALAGLMPPAATSGSEGRSGSSRPRGQSLGSAPNSRNKSTPIKRKLRSNQQGEAEALLDLILESQSQRLDDQRASLSLLPDRDAASLCGACSSDQALDFYCMLIHYQSDRMEDQRCSLPDLDEMMVPVPKGQEDFFCLLQRVQSKRIDEQRASMVWRHVDEQEEEPAAPPST</sequence>
<evidence type="ECO:0000313" key="3">
    <source>
        <dbReference type="Proteomes" id="UP000265200"/>
    </source>
</evidence>
<reference evidence="2" key="3">
    <citation type="submission" date="2025-08" db="UniProtKB">
        <authorList>
            <consortium name="Ensembl"/>
        </authorList>
    </citation>
    <scope>IDENTIFICATION</scope>
    <source>
        <strain evidence="2">HSOK</strain>
    </source>
</reference>
<dbReference type="InterPro" id="IPR003109">
    <property type="entry name" value="GoLoco_motif"/>
</dbReference>
<evidence type="ECO:0000313" key="2">
    <source>
        <dbReference type="Ensembl" id="ENSORLP00015002609.1"/>
    </source>
</evidence>
<dbReference type="Gene3D" id="1.25.40.10">
    <property type="entry name" value="Tetratricopeptide repeat domain"/>
    <property type="match status" value="2"/>
</dbReference>
<dbReference type="GO" id="GO:0030695">
    <property type="term" value="F:GTPase regulator activity"/>
    <property type="evidence" value="ECO:0007669"/>
    <property type="project" value="InterPro"/>
</dbReference>
<dbReference type="SMART" id="SM00390">
    <property type="entry name" value="GoLoco"/>
    <property type="match status" value="3"/>
</dbReference>
<dbReference type="InterPro" id="IPR011990">
    <property type="entry name" value="TPR-like_helical_dom_sf"/>
</dbReference>
<dbReference type="PROSITE" id="PS50877">
    <property type="entry name" value="GOLOCO"/>
    <property type="match status" value="3"/>
</dbReference>
<feature type="region of interest" description="Disordered" evidence="1">
    <location>
        <begin position="39"/>
        <end position="140"/>
    </location>
</feature>
<organism evidence="2 3">
    <name type="scientific">Oryzias latipes</name>
    <name type="common">Japanese rice fish</name>
    <name type="synonym">Japanese killifish</name>
    <dbReference type="NCBI Taxonomy" id="8090"/>
    <lineage>
        <taxon>Eukaryota</taxon>
        <taxon>Metazoa</taxon>
        <taxon>Chordata</taxon>
        <taxon>Craniata</taxon>
        <taxon>Vertebrata</taxon>
        <taxon>Euteleostomi</taxon>
        <taxon>Actinopterygii</taxon>
        <taxon>Neopterygii</taxon>
        <taxon>Teleostei</taxon>
        <taxon>Neoteleostei</taxon>
        <taxon>Acanthomorphata</taxon>
        <taxon>Ovalentaria</taxon>
        <taxon>Atherinomorphae</taxon>
        <taxon>Beloniformes</taxon>
        <taxon>Adrianichthyidae</taxon>
        <taxon>Oryziinae</taxon>
        <taxon>Oryzias</taxon>
    </lineage>
</organism>
<dbReference type="Ensembl" id="ENSORLT00015010661.1">
    <property type="protein sequence ID" value="ENSORLP00015002609.1"/>
    <property type="gene ID" value="ENSORLG00015003291.1"/>
</dbReference>
<name>A0A3P9H553_ORYLA</name>
<dbReference type="GO" id="GO:0050727">
    <property type="term" value="P:regulation of inflammatory response"/>
    <property type="evidence" value="ECO:0007669"/>
    <property type="project" value="InterPro"/>
</dbReference>
<reference evidence="2 3" key="2">
    <citation type="submission" date="2017-04" db="EMBL/GenBank/DDBJ databases">
        <title>CpG methylation of centromeres and impact of large insertions on vertebrate speciation.</title>
        <authorList>
            <person name="Ichikawa K."/>
            <person name="Yoshimura J."/>
            <person name="Morishita S."/>
        </authorList>
    </citation>
    <scope>NUCLEOTIDE SEQUENCE</scope>
    <source>
        <strain evidence="2 3">HSOK</strain>
    </source>
</reference>
<protein>
    <submittedName>
        <fullName evidence="2">Uncharacterized protein</fullName>
    </submittedName>
</protein>
<dbReference type="AlphaFoldDB" id="A0A3P9H553"/>
<dbReference type="PANTHER" id="PTHR47617">
    <property type="entry name" value="G-PROTEIN SIGNALING MODULATOR 3"/>
    <property type="match status" value="1"/>
</dbReference>
<dbReference type="Pfam" id="PF02188">
    <property type="entry name" value="GoLoco"/>
    <property type="match status" value="2"/>
</dbReference>
<reference evidence="2" key="4">
    <citation type="submission" date="2025-09" db="UniProtKB">
        <authorList>
            <consortium name="Ensembl"/>
        </authorList>
    </citation>
    <scope>IDENTIFICATION</scope>
    <source>
        <strain evidence="2">HSOK</strain>
    </source>
</reference>
<dbReference type="Proteomes" id="UP000265200">
    <property type="component" value="Chromosome 9"/>
</dbReference>
<evidence type="ECO:0000256" key="1">
    <source>
        <dbReference type="SAM" id="MobiDB-lite"/>
    </source>
</evidence>
<feature type="compositionally biased region" description="Low complexity" evidence="1">
    <location>
        <begin position="71"/>
        <end position="83"/>
    </location>
</feature>
<dbReference type="PANTHER" id="PTHR47617:SF1">
    <property type="entry name" value="G-PROTEIN-SIGNALING MODULATOR 3"/>
    <property type="match status" value="1"/>
</dbReference>